<dbReference type="GO" id="GO:0008270">
    <property type="term" value="F:zinc ion binding"/>
    <property type="evidence" value="ECO:0007669"/>
    <property type="project" value="InterPro"/>
</dbReference>
<dbReference type="InterPro" id="IPR001138">
    <property type="entry name" value="Zn2Cys6_DnaBD"/>
</dbReference>
<dbReference type="GO" id="GO:0045944">
    <property type="term" value="P:positive regulation of transcription by RNA polymerase II"/>
    <property type="evidence" value="ECO:0007669"/>
    <property type="project" value="TreeGrafter"/>
</dbReference>
<dbReference type="AlphaFoldDB" id="A0A8G0L8U8"/>
<reference evidence="5 6" key="1">
    <citation type="journal article" date="2021" name="BMC Genomics">
        <title>Telomere-to-telomere genome assembly of asparaginase-producing Trichoderma simmonsii.</title>
        <authorList>
            <person name="Chung D."/>
            <person name="Kwon Y.M."/>
            <person name="Yang Y."/>
        </authorList>
    </citation>
    <scope>NUCLEOTIDE SEQUENCE [LARGE SCALE GENOMIC DNA]</scope>
    <source>
        <strain evidence="5 6">GH-Sj1</strain>
    </source>
</reference>
<dbReference type="SMART" id="SM00066">
    <property type="entry name" value="GAL4"/>
    <property type="match status" value="1"/>
</dbReference>
<dbReference type="PANTHER" id="PTHR47655:SF2">
    <property type="entry name" value="QUINIC ACID UTILIZATION ACTIVATOR"/>
    <property type="match status" value="1"/>
</dbReference>
<evidence type="ECO:0000313" key="6">
    <source>
        <dbReference type="Proteomes" id="UP000826661"/>
    </source>
</evidence>
<dbReference type="InterPro" id="IPR052783">
    <property type="entry name" value="Metabolic/Drug-Res_Regulator"/>
</dbReference>
<keyword evidence="2" id="KW-0539">Nucleus</keyword>
<dbReference type="SUPFAM" id="SSF57701">
    <property type="entry name" value="Zn2/Cys6 DNA-binding domain"/>
    <property type="match status" value="1"/>
</dbReference>
<feature type="domain" description="Zn(2)-C6 fungal-type" evidence="4">
    <location>
        <begin position="38"/>
        <end position="69"/>
    </location>
</feature>
<sequence length="954" mass="106023">MTSRTTMAADKEDDDVRAANDHQEQSSGNTKRARISQACEPCRAKKCKCDGQYPICGSCRLDRSQVCLYDPHPKKRGLPAGLSGMLDRQVRILELICATLYDRIEHPAAEEDPPRAERTGIARLRDVTGSETATGVNMAVTSARSDNDRATALLDRWRACPISGFVENASKDFAAFERFWQQSDNLLNPLLPPRVLPLVQIHPMEEMANHIRTPTNRGTIRQPSQFVSESLPFVGDDSQKSNSSLHMPPNLLSGGNNKICASNNFMDLKVTAAAPSPAICSLSHMSSPIPKCTLPYHTLPQNTTRLLNVYFTYTHTWLPMVDKFKLVSFAHSFSATSSSYSTAARGRLAILWAIIAFVSFQVATRDTTGDSISLSERDRTAPEAAYRIARALIPTEDQRYELEHVQALLLLGLINIGKSAWATSWLLIGMAGRIAQDMDLESKFWPQNSCQRRTFLACIVVDGLISAYLNRRPHLHKRSTEVPATEAQDSQYLEEEGWEEWSLWDGSKFAATGTVSSGQDDQFPLRSLNTFNQLLRLMHIVNDIISLDYSGKSLQTIEKVHIGFSKQLEKWRDGLEAHCALISPNDVDIRPPHVLNLHMVFCSTVCLLRHRLSTYQHNNHNSTASTTPFLDLEFQSSRHHIDTLLYHYRSRFTLTLAPPTFALVADLVFQHTGGATVNQAPLSNYMEEMKEIWMVPASSVMNGNVITRPELDDLNEQHIAASEGHETSRAGSSGREENINTNSTNVSQTKSISRLPITDFFDKFMSDATSLPSSAYSLDMSPCYPNHQYEGHIQQQTAINDIETSSCNSHQAMMTTTLAAASQQQNELSNLQPSHLPEPTASRLNYMNSFGGNLLPTPKVDSGQSHLSNAYSNPINPVLYNNTISMATSNVNVRHKQTVQIPEYPSLSSNKAIVLDPVGLANASKSESNLAALDAIDWNDDSFMKNLGYHTGHI</sequence>
<gene>
    <name evidence="5" type="ORF">H0G86_005086</name>
</gene>
<accession>A0A8G0L8U8</accession>
<dbReference type="CDD" id="cd12148">
    <property type="entry name" value="fungal_TF_MHR"/>
    <property type="match status" value="1"/>
</dbReference>
<evidence type="ECO:0000256" key="3">
    <source>
        <dbReference type="SAM" id="MobiDB-lite"/>
    </source>
</evidence>
<proteinExistence type="predicted"/>
<dbReference type="GO" id="GO:0006351">
    <property type="term" value="P:DNA-templated transcription"/>
    <property type="evidence" value="ECO:0007669"/>
    <property type="project" value="InterPro"/>
</dbReference>
<evidence type="ECO:0000256" key="2">
    <source>
        <dbReference type="ARBA" id="ARBA00023242"/>
    </source>
</evidence>
<dbReference type="GO" id="GO:0000981">
    <property type="term" value="F:DNA-binding transcription factor activity, RNA polymerase II-specific"/>
    <property type="evidence" value="ECO:0007669"/>
    <property type="project" value="InterPro"/>
</dbReference>
<evidence type="ECO:0000256" key="1">
    <source>
        <dbReference type="ARBA" id="ARBA00022723"/>
    </source>
</evidence>
<name>A0A8G0L8U8_9HYPO</name>
<dbReference type="InterPro" id="IPR036864">
    <property type="entry name" value="Zn2-C6_fun-type_DNA-bd_sf"/>
</dbReference>
<feature type="region of interest" description="Disordered" evidence="3">
    <location>
        <begin position="723"/>
        <end position="750"/>
    </location>
</feature>
<organism evidence="5 6">
    <name type="scientific">Trichoderma simmonsii</name>
    <dbReference type="NCBI Taxonomy" id="1491479"/>
    <lineage>
        <taxon>Eukaryota</taxon>
        <taxon>Fungi</taxon>
        <taxon>Dikarya</taxon>
        <taxon>Ascomycota</taxon>
        <taxon>Pezizomycotina</taxon>
        <taxon>Sordariomycetes</taxon>
        <taxon>Hypocreomycetidae</taxon>
        <taxon>Hypocreales</taxon>
        <taxon>Hypocreaceae</taxon>
        <taxon>Trichoderma</taxon>
    </lineage>
</organism>
<feature type="region of interest" description="Disordered" evidence="3">
    <location>
        <begin position="1"/>
        <end position="34"/>
    </location>
</feature>
<feature type="compositionally biased region" description="Basic and acidic residues" evidence="3">
    <location>
        <begin position="14"/>
        <end position="24"/>
    </location>
</feature>
<feature type="compositionally biased region" description="Polar residues" evidence="3">
    <location>
        <begin position="739"/>
        <end position="750"/>
    </location>
</feature>
<evidence type="ECO:0000313" key="5">
    <source>
        <dbReference type="EMBL" id="QYS97882.1"/>
    </source>
</evidence>
<protein>
    <recommendedName>
        <fullName evidence="4">Zn(2)-C6 fungal-type domain-containing protein</fullName>
    </recommendedName>
</protein>
<keyword evidence="1" id="KW-0479">Metal-binding</keyword>
<dbReference type="PANTHER" id="PTHR47655">
    <property type="entry name" value="QUINIC ACID UTILIZATION ACTIVATOR"/>
    <property type="match status" value="1"/>
</dbReference>
<dbReference type="InterPro" id="IPR007219">
    <property type="entry name" value="XnlR_reg_dom"/>
</dbReference>
<evidence type="ECO:0000259" key="4">
    <source>
        <dbReference type="PROSITE" id="PS50048"/>
    </source>
</evidence>
<dbReference type="Pfam" id="PF04082">
    <property type="entry name" value="Fungal_trans"/>
    <property type="match status" value="1"/>
</dbReference>
<dbReference type="GO" id="GO:0003677">
    <property type="term" value="F:DNA binding"/>
    <property type="evidence" value="ECO:0007669"/>
    <property type="project" value="InterPro"/>
</dbReference>
<dbReference type="PROSITE" id="PS50048">
    <property type="entry name" value="ZN2_CY6_FUNGAL_2"/>
    <property type="match status" value="1"/>
</dbReference>
<feature type="compositionally biased region" description="Basic and acidic residues" evidence="3">
    <location>
        <begin position="723"/>
        <end position="738"/>
    </location>
</feature>
<dbReference type="EMBL" id="CP075866">
    <property type="protein sequence ID" value="QYS97882.1"/>
    <property type="molecule type" value="Genomic_DNA"/>
</dbReference>
<dbReference type="SMART" id="SM00906">
    <property type="entry name" value="Fungal_trans"/>
    <property type="match status" value="1"/>
</dbReference>
<dbReference type="PROSITE" id="PS00463">
    <property type="entry name" value="ZN2_CY6_FUNGAL_1"/>
    <property type="match status" value="1"/>
</dbReference>
<dbReference type="Gene3D" id="4.10.240.10">
    <property type="entry name" value="Zn(2)-C6 fungal-type DNA-binding domain"/>
    <property type="match status" value="1"/>
</dbReference>
<dbReference type="CDD" id="cd00067">
    <property type="entry name" value="GAL4"/>
    <property type="match status" value="1"/>
</dbReference>
<dbReference type="Proteomes" id="UP000826661">
    <property type="component" value="Chromosome III"/>
</dbReference>
<keyword evidence="6" id="KW-1185">Reference proteome</keyword>